<protein>
    <submittedName>
        <fullName evidence="2">Uncharacterized protein</fullName>
    </submittedName>
</protein>
<accession>A0ABD1PXQ7</accession>
<feature type="region of interest" description="Disordered" evidence="1">
    <location>
        <begin position="56"/>
        <end position="79"/>
    </location>
</feature>
<sequence>MSKHSKSYWVVEKWQIITIGGKREKREHALQPRVLQAAIVALRPLDQAGCKSKNVHEWQGLEEESQQANPQDRPPQYFSKNLSYTGIEPILSEDFSPRHLKPYQITYAPEA</sequence>
<dbReference type="Proteomes" id="UP001604277">
    <property type="component" value="Unassembled WGS sequence"/>
</dbReference>
<evidence type="ECO:0000313" key="3">
    <source>
        <dbReference type="Proteomes" id="UP001604277"/>
    </source>
</evidence>
<gene>
    <name evidence="2" type="ORF">Fot_51234</name>
</gene>
<dbReference type="AlphaFoldDB" id="A0ABD1PXQ7"/>
<evidence type="ECO:0000313" key="2">
    <source>
        <dbReference type="EMBL" id="KAL2467709.1"/>
    </source>
</evidence>
<proteinExistence type="predicted"/>
<name>A0ABD1PXQ7_9LAMI</name>
<comment type="caution">
    <text evidence="2">The sequence shown here is derived from an EMBL/GenBank/DDBJ whole genome shotgun (WGS) entry which is preliminary data.</text>
</comment>
<organism evidence="2 3">
    <name type="scientific">Forsythia ovata</name>
    <dbReference type="NCBI Taxonomy" id="205694"/>
    <lineage>
        <taxon>Eukaryota</taxon>
        <taxon>Viridiplantae</taxon>
        <taxon>Streptophyta</taxon>
        <taxon>Embryophyta</taxon>
        <taxon>Tracheophyta</taxon>
        <taxon>Spermatophyta</taxon>
        <taxon>Magnoliopsida</taxon>
        <taxon>eudicotyledons</taxon>
        <taxon>Gunneridae</taxon>
        <taxon>Pentapetalae</taxon>
        <taxon>asterids</taxon>
        <taxon>lamiids</taxon>
        <taxon>Lamiales</taxon>
        <taxon>Oleaceae</taxon>
        <taxon>Forsythieae</taxon>
        <taxon>Forsythia</taxon>
    </lineage>
</organism>
<dbReference type="EMBL" id="JBFOLJ010000017">
    <property type="protein sequence ID" value="KAL2467709.1"/>
    <property type="molecule type" value="Genomic_DNA"/>
</dbReference>
<reference evidence="3" key="1">
    <citation type="submission" date="2024-07" db="EMBL/GenBank/DDBJ databases">
        <title>Two chromosome-level genome assemblies of Korean endemic species Abeliophyllum distichum and Forsythia ovata (Oleaceae).</title>
        <authorList>
            <person name="Jang H."/>
        </authorList>
    </citation>
    <scope>NUCLEOTIDE SEQUENCE [LARGE SCALE GENOMIC DNA]</scope>
</reference>
<keyword evidence="3" id="KW-1185">Reference proteome</keyword>
<evidence type="ECO:0000256" key="1">
    <source>
        <dbReference type="SAM" id="MobiDB-lite"/>
    </source>
</evidence>